<comment type="caution">
    <text evidence="1">The sequence shown here is derived from an EMBL/GenBank/DDBJ whole genome shotgun (WGS) entry which is preliminary data.</text>
</comment>
<gene>
    <name evidence="1" type="ORF">S01H4_37281</name>
</gene>
<proteinExistence type="predicted"/>
<protein>
    <submittedName>
        <fullName evidence="1">Uncharacterized protein</fullName>
    </submittedName>
</protein>
<sequence>HIHVFKRGELVDVYIEPQLYDKEGSDHFFLRVVLHNTTDQTIGLDMVVDPYWSVLFPNQYVIQNAFDQEHPMIEHQITPITLSFDEKDYMMNNYKYGELSMMKPDTYIEYYRDFTGFHKKKVKLKENQKITLSFDGQMFVTDGKKIEEFNCFKETDVNRFVMIYHPAKMHALPENGFVLDLPEEEEPNKR</sequence>
<dbReference type="EMBL" id="BART01020012">
    <property type="protein sequence ID" value="GAG99003.1"/>
    <property type="molecule type" value="Genomic_DNA"/>
</dbReference>
<evidence type="ECO:0000313" key="1">
    <source>
        <dbReference type="EMBL" id="GAG99003.1"/>
    </source>
</evidence>
<feature type="non-terminal residue" evidence="1">
    <location>
        <position position="1"/>
    </location>
</feature>
<organism evidence="1">
    <name type="scientific">marine sediment metagenome</name>
    <dbReference type="NCBI Taxonomy" id="412755"/>
    <lineage>
        <taxon>unclassified sequences</taxon>
        <taxon>metagenomes</taxon>
        <taxon>ecological metagenomes</taxon>
    </lineage>
</organism>
<accession>X1CSF8</accession>
<reference evidence="1" key="1">
    <citation type="journal article" date="2014" name="Front. Microbiol.">
        <title>High frequency of phylogenetically diverse reductive dehalogenase-homologous genes in deep subseafloor sedimentary metagenomes.</title>
        <authorList>
            <person name="Kawai M."/>
            <person name="Futagami T."/>
            <person name="Toyoda A."/>
            <person name="Takaki Y."/>
            <person name="Nishi S."/>
            <person name="Hori S."/>
            <person name="Arai W."/>
            <person name="Tsubouchi T."/>
            <person name="Morono Y."/>
            <person name="Uchiyama I."/>
            <person name="Ito T."/>
            <person name="Fujiyama A."/>
            <person name="Inagaki F."/>
            <person name="Takami H."/>
        </authorList>
    </citation>
    <scope>NUCLEOTIDE SEQUENCE</scope>
    <source>
        <strain evidence="1">Expedition CK06-06</strain>
    </source>
</reference>
<dbReference type="AlphaFoldDB" id="X1CSF8"/>
<name>X1CSF8_9ZZZZ</name>